<dbReference type="GO" id="GO:0005737">
    <property type="term" value="C:cytoplasm"/>
    <property type="evidence" value="ECO:0007669"/>
    <property type="project" value="UniProtKB-SubCell"/>
</dbReference>
<feature type="binding site" evidence="15">
    <location>
        <position position="72"/>
    </location>
    <ligand>
        <name>Mg(2+)</name>
        <dbReference type="ChEBI" id="CHEBI:18420"/>
    </ligand>
</feature>
<dbReference type="EC" id="3.1.26.3" evidence="15"/>
<evidence type="ECO:0000313" key="18">
    <source>
        <dbReference type="EMBL" id="CAO80157.1"/>
    </source>
</evidence>
<dbReference type="SMART" id="SM00358">
    <property type="entry name" value="DSRM"/>
    <property type="match status" value="1"/>
</dbReference>
<evidence type="ECO:0000256" key="15">
    <source>
        <dbReference type="HAMAP-Rule" id="MF_00104"/>
    </source>
</evidence>
<evidence type="ECO:0000256" key="14">
    <source>
        <dbReference type="ARBA" id="ARBA00022884"/>
    </source>
</evidence>
<dbReference type="InterPro" id="IPR014720">
    <property type="entry name" value="dsRBD_dom"/>
</dbReference>
<comment type="cofactor">
    <cofactor evidence="15">
        <name>Mg(2+)</name>
        <dbReference type="ChEBI" id="CHEBI:18420"/>
    </cofactor>
</comment>
<keyword evidence="5 15" id="KW-0963">Cytoplasm</keyword>
<keyword evidence="10 15" id="KW-0479">Metal-binding</keyword>
<comment type="similarity">
    <text evidence="3">Belongs to the ribonuclease III family.</text>
</comment>
<evidence type="ECO:0000256" key="4">
    <source>
        <dbReference type="ARBA" id="ARBA00011738"/>
    </source>
</evidence>
<keyword evidence="7 15" id="KW-0507">mRNA processing</keyword>
<dbReference type="SUPFAM" id="SSF69065">
    <property type="entry name" value="RNase III domain-like"/>
    <property type="match status" value="1"/>
</dbReference>
<dbReference type="GO" id="GO:0019843">
    <property type="term" value="F:rRNA binding"/>
    <property type="evidence" value="ECO:0007669"/>
    <property type="project" value="UniProtKB-KW"/>
</dbReference>
<proteinExistence type="inferred from homology"/>
<dbReference type="InterPro" id="IPR011907">
    <property type="entry name" value="RNase_III"/>
</dbReference>
<dbReference type="Proteomes" id="UP000002019">
    <property type="component" value="Chromosome"/>
</dbReference>
<keyword evidence="6 15" id="KW-0698">rRNA processing</keyword>
<keyword evidence="8 15" id="KW-0819">tRNA processing</keyword>
<evidence type="ECO:0000256" key="13">
    <source>
        <dbReference type="ARBA" id="ARBA00022842"/>
    </source>
</evidence>
<keyword evidence="12 15" id="KW-0378">Hydrolase</keyword>
<dbReference type="eggNOG" id="COG0571">
    <property type="taxonomic scope" value="Bacteria"/>
</dbReference>
<dbReference type="SUPFAM" id="SSF54768">
    <property type="entry name" value="dsRNA-binding domain-like"/>
    <property type="match status" value="1"/>
</dbReference>
<keyword evidence="13 15" id="KW-0460">Magnesium</keyword>
<dbReference type="GO" id="GO:0004525">
    <property type="term" value="F:ribonuclease III activity"/>
    <property type="evidence" value="ECO:0007669"/>
    <property type="project" value="UniProtKB-UniRule"/>
</dbReference>
<dbReference type="PROSITE" id="PS50142">
    <property type="entry name" value="RNASE_3_2"/>
    <property type="match status" value="1"/>
</dbReference>
<name>B0VFA5_CLOAI</name>
<accession>B0VFA5</accession>
<evidence type="ECO:0000256" key="1">
    <source>
        <dbReference type="ARBA" id="ARBA00000109"/>
    </source>
</evidence>
<evidence type="ECO:0000256" key="12">
    <source>
        <dbReference type="ARBA" id="ARBA00022801"/>
    </source>
</evidence>
<evidence type="ECO:0000259" key="17">
    <source>
        <dbReference type="PROSITE" id="PS50142"/>
    </source>
</evidence>
<feature type="active site" evidence="15">
    <location>
        <position position="76"/>
    </location>
</feature>
<dbReference type="Pfam" id="PF00035">
    <property type="entry name" value="dsrm"/>
    <property type="match status" value="1"/>
</dbReference>
<evidence type="ECO:0000259" key="16">
    <source>
        <dbReference type="PROSITE" id="PS50137"/>
    </source>
</evidence>
<evidence type="ECO:0000313" key="19">
    <source>
        <dbReference type="Proteomes" id="UP000002019"/>
    </source>
</evidence>
<dbReference type="FunFam" id="1.10.1520.10:FF:000001">
    <property type="entry name" value="Ribonuclease 3"/>
    <property type="match status" value="1"/>
</dbReference>
<organism evidence="18 19">
    <name type="scientific">Cloacimonas acidaminovorans (strain Evry)</name>
    <dbReference type="NCBI Taxonomy" id="459349"/>
    <lineage>
        <taxon>Bacteria</taxon>
        <taxon>Pseudomonadati</taxon>
        <taxon>Candidatus Cloacimonadota</taxon>
        <taxon>Candidatus Cloacimonadia</taxon>
        <taxon>Candidatus Cloacimonadales</taxon>
        <taxon>Candidatus Cloacimonadaceae</taxon>
        <taxon>Candidatus Cloacimonas</taxon>
    </lineage>
</organism>
<dbReference type="RefSeq" id="WP_015424018.1">
    <property type="nucleotide sequence ID" value="NC_020449.1"/>
</dbReference>
<dbReference type="CDD" id="cd00593">
    <property type="entry name" value="RIBOc"/>
    <property type="match status" value="1"/>
</dbReference>
<comment type="function">
    <text evidence="15">Digests double-stranded RNA. Involved in the processing of primary rRNA transcript to yield the immediate precursors to the large and small rRNAs (23S and 16S). Processes some mRNAs, and tRNAs when they are encoded in the rRNA operon. Processes pre-crRNA and tracrRNA of type II CRISPR loci if present in the organism.</text>
</comment>
<dbReference type="GO" id="GO:0010468">
    <property type="term" value="P:regulation of gene expression"/>
    <property type="evidence" value="ECO:0007669"/>
    <property type="project" value="TreeGrafter"/>
</dbReference>
<dbReference type="SMART" id="SM00535">
    <property type="entry name" value="RIBOc"/>
    <property type="match status" value="1"/>
</dbReference>
<protein>
    <recommendedName>
        <fullName evidence="15">Ribonuclease 3</fullName>
        <ecNumber evidence="15">3.1.26.3</ecNumber>
    </recommendedName>
    <alternativeName>
        <fullName evidence="15">Ribonuclease III</fullName>
        <shortName evidence="15">RNase III</shortName>
    </alternativeName>
</protein>
<dbReference type="GO" id="GO:0008033">
    <property type="term" value="P:tRNA processing"/>
    <property type="evidence" value="ECO:0007669"/>
    <property type="project" value="UniProtKB-KW"/>
</dbReference>
<keyword evidence="11 15" id="KW-0255">Endonuclease</keyword>
<dbReference type="PROSITE" id="PS50137">
    <property type="entry name" value="DS_RBD"/>
    <property type="match status" value="1"/>
</dbReference>
<dbReference type="Gene3D" id="1.10.1520.10">
    <property type="entry name" value="Ribonuclease III domain"/>
    <property type="match status" value="1"/>
</dbReference>
<dbReference type="PROSITE" id="PS00517">
    <property type="entry name" value="RNASE_3_1"/>
    <property type="match status" value="1"/>
</dbReference>
<feature type="binding site" evidence="15">
    <location>
        <position position="145"/>
    </location>
    <ligand>
        <name>Mg(2+)</name>
        <dbReference type="ChEBI" id="CHEBI:18420"/>
    </ligand>
</feature>
<feature type="domain" description="DRBM" evidence="16">
    <location>
        <begin position="186"/>
        <end position="255"/>
    </location>
</feature>
<dbReference type="GO" id="GO:0046872">
    <property type="term" value="F:metal ion binding"/>
    <property type="evidence" value="ECO:0007669"/>
    <property type="project" value="UniProtKB-KW"/>
</dbReference>
<evidence type="ECO:0000256" key="10">
    <source>
        <dbReference type="ARBA" id="ARBA00022723"/>
    </source>
</evidence>
<keyword evidence="9 15" id="KW-0540">Nuclease</keyword>
<evidence type="ECO:0000256" key="3">
    <source>
        <dbReference type="ARBA" id="ARBA00010183"/>
    </source>
</evidence>
<keyword evidence="19" id="KW-1185">Reference proteome</keyword>
<dbReference type="Pfam" id="PF14622">
    <property type="entry name" value="Ribonucleas_3_3"/>
    <property type="match status" value="1"/>
</dbReference>
<dbReference type="NCBIfam" id="TIGR02191">
    <property type="entry name" value="RNaseIII"/>
    <property type="match status" value="1"/>
</dbReference>
<dbReference type="PANTHER" id="PTHR11207:SF0">
    <property type="entry name" value="RIBONUCLEASE 3"/>
    <property type="match status" value="1"/>
</dbReference>
<dbReference type="InterPro" id="IPR036389">
    <property type="entry name" value="RNase_III_sf"/>
</dbReference>
<dbReference type="STRING" id="459349.CLOAM0250"/>
<keyword evidence="15" id="KW-0699">rRNA-binding</keyword>
<dbReference type="HAMAP" id="MF_00104">
    <property type="entry name" value="RNase_III"/>
    <property type="match status" value="1"/>
</dbReference>
<dbReference type="Gene3D" id="3.30.160.20">
    <property type="match status" value="1"/>
</dbReference>
<dbReference type="CDD" id="cd10845">
    <property type="entry name" value="DSRM_RNAse_III_family"/>
    <property type="match status" value="1"/>
</dbReference>
<dbReference type="PANTHER" id="PTHR11207">
    <property type="entry name" value="RIBONUCLEASE III"/>
    <property type="match status" value="1"/>
</dbReference>
<dbReference type="EMBL" id="CU466930">
    <property type="protein sequence ID" value="CAO80157.1"/>
    <property type="molecule type" value="Genomic_DNA"/>
</dbReference>
<feature type="active site" evidence="15">
    <location>
        <position position="148"/>
    </location>
</feature>
<comment type="catalytic activity">
    <reaction evidence="1 15">
        <text>Endonucleolytic cleavage to 5'-phosphomonoester.</text>
        <dbReference type="EC" id="3.1.26.3"/>
    </reaction>
</comment>
<dbReference type="GO" id="GO:0006364">
    <property type="term" value="P:rRNA processing"/>
    <property type="evidence" value="ECO:0007669"/>
    <property type="project" value="UniProtKB-UniRule"/>
</dbReference>
<evidence type="ECO:0000256" key="6">
    <source>
        <dbReference type="ARBA" id="ARBA00022552"/>
    </source>
</evidence>
<dbReference type="KEGG" id="caci:CLOAM0250"/>
<dbReference type="FunFam" id="3.30.160.20:FF:000003">
    <property type="entry name" value="Ribonuclease 3"/>
    <property type="match status" value="1"/>
</dbReference>
<gene>
    <name evidence="15 18" type="primary">rnc</name>
    <name evidence="18" type="ordered locus">CLOAM0250</name>
</gene>
<evidence type="ECO:0000256" key="2">
    <source>
        <dbReference type="ARBA" id="ARBA00004496"/>
    </source>
</evidence>
<dbReference type="OrthoDB" id="9805026at2"/>
<feature type="binding site" evidence="15">
    <location>
        <position position="148"/>
    </location>
    <ligand>
        <name>Mg(2+)</name>
        <dbReference type="ChEBI" id="CHEBI:18420"/>
    </ligand>
</feature>
<sequence>MKSIISRILDYFNAKKITEQYPKWEKSLSQLQKKIDYTFHDPTLLYAALTHKSYLHRHFEDHKTPSPFERMEFLGDSILGFIVSKELFTRHPDEQEGKLSKLKSKIVSETYLTLKAKAIDLGKYLLLSPEEQQSGGASKPSILSDAMEALICAIYLDSGISAATRFIRNHILNNYQETVTREELVNYKSILQEYMQSRNQPPPTYVTVAEQGPEHHKTFVVEVRWGNKLLGTGKGNTKKNAHQEAARMACQKLGI</sequence>
<evidence type="ECO:0000256" key="11">
    <source>
        <dbReference type="ARBA" id="ARBA00022759"/>
    </source>
</evidence>
<evidence type="ECO:0000256" key="8">
    <source>
        <dbReference type="ARBA" id="ARBA00022694"/>
    </source>
</evidence>
<dbReference type="HOGENOM" id="CLU_000907_1_3_0"/>
<dbReference type="GO" id="GO:0042802">
    <property type="term" value="F:identical protein binding"/>
    <property type="evidence" value="ECO:0007669"/>
    <property type="project" value="UniProtKB-ARBA"/>
</dbReference>
<dbReference type="GO" id="GO:0006397">
    <property type="term" value="P:mRNA processing"/>
    <property type="evidence" value="ECO:0007669"/>
    <property type="project" value="UniProtKB-UniRule"/>
</dbReference>
<dbReference type="InterPro" id="IPR000999">
    <property type="entry name" value="RNase_III_dom"/>
</dbReference>
<evidence type="ECO:0000256" key="9">
    <source>
        <dbReference type="ARBA" id="ARBA00022722"/>
    </source>
</evidence>
<reference evidence="18 19" key="1">
    <citation type="journal article" date="2008" name="J. Bacteriol.">
        <title>'Candidatus Cloacamonas acidaminovorans': genome sequence reconstruction provides a first glimpse of a new bacterial division.</title>
        <authorList>
            <person name="Pelletier E."/>
            <person name="Kreimeyer A."/>
            <person name="Bocs S."/>
            <person name="Rouy Z."/>
            <person name="Gyapay G."/>
            <person name="Chouari R."/>
            <person name="Riviere D."/>
            <person name="Ganesan A."/>
            <person name="Daegelen P."/>
            <person name="Sghir A."/>
            <person name="Cohen G.N."/>
            <person name="Medigue C."/>
            <person name="Weissenbach J."/>
            <person name="Le Paslier D."/>
        </authorList>
    </citation>
    <scope>NUCLEOTIDE SEQUENCE [LARGE SCALE GENOMIC DNA]</scope>
    <source>
        <strain evidence="19">Evry</strain>
    </source>
</reference>
<comment type="subcellular location">
    <subcellularLocation>
        <location evidence="2 15">Cytoplasm</location>
    </subcellularLocation>
</comment>
<evidence type="ECO:0000256" key="7">
    <source>
        <dbReference type="ARBA" id="ARBA00022664"/>
    </source>
</evidence>
<feature type="domain" description="RNase III" evidence="17">
    <location>
        <begin position="28"/>
        <end position="159"/>
    </location>
</feature>
<evidence type="ECO:0000256" key="5">
    <source>
        <dbReference type="ARBA" id="ARBA00022490"/>
    </source>
</evidence>
<comment type="subunit">
    <text evidence="4 15">Homodimer.</text>
</comment>
<dbReference type="GO" id="GO:0003725">
    <property type="term" value="F:double-stranded RNA binding"/>
    <property type="evidence" value="ECO:0007669"/>
    <property type="project" value="TreeGrafter"/>
</dbReference>
<keyword evidence="14 15" id="KW-0694">RNA-binding</keyword>
<dbReference type="AlphaFoldDB" id="B0VFA5"/>